<feature type="domain" description="Rubredoxin-like" evidence="6">
    <location>
        <begin position="405"/>
        <end position="448"/>
    </location>
</feature>
<feature type="domain" description="Flavodoxin-like" evidence="5">
    <location>
        <begin position="82"/>
        <end position="225"/>
    </location>
</feature>
<dbReference type="InterPro" id="IPR012349">
    <property type="entry name" value="Split_barrel_FMN-bd"/>
</dbReference>
<dbReference type="SUPFAM" id="SSF50475">
    <property type="entry name" value="FMN-binding split barrel"/>
    <property type="match status" value="1"/>
</dbReference>
<keyword evidence="3" id="KW-0249">Electron transport</keyword>
<dbReference type="GO" id="GO:0010181">
    <property type="term" value="F:FMN binding"/>
    <property type="evidence" value="ECO:0007669"/>
    <property type="project" value="InterPro"/>
</dbReference>
<dbReference type="InterPro" id="IPR008254">
    <property type="entry name" value="Flavodoxin/NO_synth"/>
</dbReference>
<dbReference type="Pfam" id="PF00301">
    <property type="entry name" value="Rubredoxin"/>
    <property type="match status" value="1"/>
</dbReference>
<dbReference type="InterPro" id="IPR029039">
    <property type="entry name" value="Flavoprotein-like_sf"/>
</dbReference>
<dbReference type="GO" id="GO:0005506">
    <property type="term" value="F:iron ion binding"/>
    <property type="evidence" value="ECO:0007669"/>
    <property type="project" value="InterPro"/>
</dbReference>
<dbReference type="SUPFAM" id="SSF57802">
    <property type="entry name" value="Rubredoxin-like"/>
    <property type="match status" value="1"/>
</dbReference>
<protein>
    <submittedName>
        <fullName evidence="7">Anaerobic nitric oxide reductase flavorubredoxin</fullName>
    </submittedName>
</protein>
<dbReference type="Gene3D" id="2.20.28.10">
    <property type="match status" value="1"/>
</dbReference>
<reference evidence="7" key="1">
    <citation type="submission" date="2019-08" db="EMBL/GenBank/DDBJ databases">
        <authorList>
            <person name="Kucharzyk K."/>
            <person name="Murdoch R.W."/>
            <person name="Higgins S."/>
            <person name="Loffler F."/>
        </authorList>
    </citation>
    <scope>NUCLEOTIDE SEQUENCE</scope>
</reference>
<sequence length="449" mass="50292">MNGAVFADEVDFERDFLDEARRYYCNIVGKYGVQVQALLKKASAHDIQMICPLHGFVWRRNLSFYIEKYQAWSSYTPETTGVMIAYASVYGNTENAAEILSSRLHDMEIHSVMFDVSVTFASEIIAAAFKFSHLVFASTTYNAGVFVTMDELLRDLAAHNIQNRTVAFIQNGSWAPLSGKLMQEILSGCKNMNFLQPTVTLKSSIKESQSVEIDALVNAISSSMSNTESTPEVKPDAPVDSSALFNISYGLFVLTANDGVKDNGCIINTVQQITSQPKQISICVNKQNYTHDMIAKSGLFNVSVLAQEAPFDIFRHFGFQSGRDVNKFESIKNTYRSANGILYITEITNAVISGKVIGSYDCGTHTLFIAEVTEARKLSFVPSVTYEYYFSHIKPKPQQKYVSVGKIWICKICGYIYDEVKEGIPFDKLPDDWVCPLCKHPKSDFELQK</sequence>
<dbReference type="PROSITE" id="PS50903">
    <property type="entry name" value="RUBREDOXIN_LIKE"/>
    <property type="match status" value="1"/>
</dbReference>
<dbReference type="Gene3D" id="3.60.15.10">
    <property type="entry name" value="Ribonuclease Z/Hydroxyacylglutathione hydrolase-like"/>
    <property type="match status" value="1"/>
</dbReference>
<evidence type="ECO:0000256" key="2">
    <source>
        <dbReference type="ARBA" id="ARBA00022723"/>
    </source>
</evidence>
<dbReference type="PROSITE" id="PS50902">
    <property type="entry name" value="FLAVODOXIN_LIKE"/>
    <property type="match status" value="1"/>
</dbReference>
<evidence type="ECO:0000313" key="7">
    <source>
        <dbReference type="EMBL" id="MPM53038.1"/>
    </source>
</evidence>
<keyword evidence="4" id="KW-0408">Iron</keyword>
<evidence type="ECO:0000256" key="3">
    <source>
        <dbReference type="ARBA" id="ARBA00022982"/>
    </source>
</evidence>
<dbReference type="CDD" id="cd00730">
    <property type="entry name" value="rubredoxin"/>
    <property type="match status" value="1"/>
</dbReference>
<evidence type="ECO:0000259" key="6">
    <source>
        <dbReference type="PROSITE" id="PS50903"/>
    </source>
</evidence>
<dbReference type="InterPro" id="IPR024935">
    <property type="entry name" value="Rubredoxin_dom"/>
</dbReference>
<evidence type="ECO:0000256" key="4">
    <source>
        <dbReference type="ARBA" id="ARBA00023004"/>
    </source>
</evidence>
<dbReference type="Pfam" id="PF01613">
    <property type="entry name" value="Flavin_Reduct"/>
    <property type="match status" value="1"/>
</dbReference>
<name>A0A645AJW8_9ZZZZ</name>
<dbReference type="PANTHER" id="PTHR32145">
    <property type="entry name" value="DIFLAVIN FLAVOPROTEIN A 2-RELATED"/>
    <property type="match status" value="1"/>
</dbReference>
<dbReference type="InterPro" id="IPR036866">
    <property type="entry name" value="RibonucZ/Hydroxyglut_hydro"/>
</dbReference>
<dbReference type="InterPro" id="IPR051285">
    <property type="entry name" value="NADH_oxidoreductase_modular"/>
</dbReference>
<comment type="caution">
    <text evidence="7">The sequence shown here is derived from an EMBL/GenBank/DDBJ whole genome shotgun (WGS) entry which is preliminary data.</text>
</comment>
<dbReference type="InterPro" id="IPR024934">
    <property type="entry name" value="Rubredoxin-like_dom"/>
</dbReference>
<gene>
    <name evidence="7" type="primary">norV_23</name>
    <name evidence="7" type="ORF">SDC9_99802</name>
</gene>
<keyword evidence="2" id="KW-0479">Metal-binding</keyword>
<organism evidence="7">
    <name type="scientific">bioreactor metagenome</name>
    <dbReference type="NCBI Taxonomy" id="1076179"/>
    <lineage>
        <taxon>unclassified sequences</taxon>
        <taxon>metagenomes</taxon>
        <taxon>ecological metagenomes</taxon>
    </lineage>
</organism>
<evidence type="ECO:0000259" key="5">
    <source>
        <dbReference type="PROSITE" id="PS50902"/>
    </source>
</evidence>
<dbReference type="EMBL" id="VSSQ01014144">
    <property type="protein sequence ID" value="MPM53038.1"/>
    <property type="molecule type" value="Genomic_DNA"/>
</dbReference>
<dbReference type="Gene3D" id="3.40.50.360">
    <property type="match status" value="1"/>
</dbReference>
<evidence type="ECO:0000256" key="1">
    <source>
        <dbReference type="ARBA" id="ARBA00022448"/>
    </source>
</evidence>
<dbReference type="SMART" id="SM00903">
    <property type="entry name" value="Flavin_Reduct"/>
    <property type="match status" value="1"/>
</dbReference>
<dbReference type="Gene3D" id="2.30.110.10">
    <property type="entry name" value="Electron Transport, Fmn-binding Protein, Chain A"/>
    <property type="match status" value="1"/>
</dbReference>
<proteinExistence type="predicted"/>
<accession>A0A645AJW8</accession>
<dbReference type="SUPFAM" id="SSF52218">
    <property type="entry name" value="Flavoproteins"/>
    <property type="match status" value="1"/>
</dbReference>
<dbReference type="AlphaFoldDB" id="A0A645AJW8"/>
<keyword evidence="1" id="KW-0813">Transport</keyword>
<dbReference type="PANTHER" id="PTHR32145:SF20">
    <property type="entry name" value="FLAVOPROTEIN"/>
    <property type="match status" value="1"/>
</dbReference>
<dbReference type="InterPro" id="IPR002563">
    <property type="entry name" value="Flavin_Rdtase-like_dom"/>
</dbReference>